<comment type="caution">
    <text evidence="1">The sequence shown here is derived from an EMBL/GenBank/DDBJ whole genome shotgun (WGS) entry which is preliminary data.</text>
</comment>
<gene>
    <name evidence="1" type="ORF">VRU49_06505</name>
</gene>
<dbReference type="Proteomes" id="UP001337681">
    <property type="component" value="Unassembled WGS sequence"/>
</dbReference>
<evidence type="ECO:0000313" key="2">
    <source>
        <dbReference type="Proteomes" id="UP001337681"/>
    </source>
</evidence>
<keyword evidence="2" id="KW-1185">Reference proteome</keyword>
<dbReference type="RefSeq" id="WP_330145975.1">
    <property type="nucleotide sequence ID" value="NZ_JAZDQU010000002.1"/>
</dbReference>
<reference evidence="1 2" key="1">
    <citation type="submission" date="2024-01" db="EMBL/GenBank/DDBJ databases">
        <title>Pedobacter sp. nov., isolated from oil-contaminated soil.</title>
        <authorList>
            <person name="Le N.T.T."/>
        </authorList>
    </citation>
    <scope>NUCLEOTIDE SEQUENCE [LARGE SCALE GENOMIC DNA]</scope>
    <source>
        <strain evidence="1 2">VNH31</strain>
    </source>
</reference>
<organism evidence="1 2">
    <name type="scientific">Pedobacter flavus</name>
    <dbReference type="NCBI Taxonomy" id="3113906"/>
    <lineage>
        <taxon>Bacteria</taxon>
        <taxon>Pseudomonadati</taxon>
        <taxon>Bacteroidota</taxon>
        <taxon>Sphingobacteriia</taxon>
        <taxon>Sphingobacteriales</taxon>
        <taxon>Sphingobacteriaceae</taxon>
        <taxon>Pedobacter</taxon>
    </lineage>
</organism>
<proteinExistence type="predicted"/>
<protein>
    <submittedName>
        <fullName evidence="1">ABC transporter ATPase</fullName>
    </submittedName>
</protein>
<sequence>MKFSPQSRVWVYQSNRILTDAEVKSIQQELDNFCENWLAHGNELKAKASILYNVFIILTVDESGYGATGCSIDSSVKIIKKIEADYNLDLLNRFNMAYKLDDKIIIVNKEDFESLISIKKVDENTIVFNNMVQTLEEFETKWEVPFKESWHAQIFGHLV</sequence>
<evidence type="ECO:0000313" key="1">
    <source>
        <dbReference type="EMBL" id="MEE1885071.1"/>
    </source>
</evidence>
<accession>A0ABU7H162</accession>
<dbReference type="EMBL" id="JAZDQU010000002">
    <property type="protein sequence ID" value="MEE1885071.1"/>
    <property type="molecule type" value="Genomic_DNA"/>
</dbReference>
<name>A0ABU7H162_9SPHI</name>